<protein>
    <submittedName>
        <fullName evidence="1">Predicted protein</fullName>
    </submittedName>
</protein>
<evidence type="ECO:0000313" key="1">
    <source>
        <dbReference type="EMBL" id="BAJ95225.1"/>
    </source>
</evidence>
<dbReference type="AlphaFoldDB" id="F2DJF4"/>
<dbReference type="EMBL" id="AK364022">
    <property type="protein sequence ID" value="BAJ95225.1"/>
    <property type="molecule type" value="mRNA"/>
</dbReference>
<organism evidence="1">
    <name type="scientific">Hordeum vulgare subsp. vulgare</name>
    <name type="common">Domesticated barley</name>
    <dbReference type="NCBI Taxonomy" id="112509"/>
    <lineage>
        <taxon>Eukaryota</taxon>
        <taxon>Viridiplantae</taxon>
        <taxon>Streptophyta</taxon>
        <taxon>Embryophyta</taxon>
        <taxon>Tracheophyta</taxon>
        <taxon>Spermatophyta</taxon>
        <taxon>Magnoliopsida</taxon>
        <taxon>Liliopsida</taxon>
        <taxon>Poales</taxon>
        <taxon>Poaceae</taxon>
        <taxon>BOP clade</taxon>
        <taxon>Pooideae</taxon>
        <taxon>Triticodae</taxon>
        <taxon>Triticeae</taxon>
        <taxon>Hordeinae</taxon>
        <taxon>Hordeum</taxon>
    </lineage>
</organism>
<reference evidence="1" key="1">
    <citation type="journal article" date="2011" name="Plant Physiol.">
        <title>Comprehensive sequence analysis of 24,783 barley full-length cDNAs derived from 12 clone libraries.</title>
        <authorList>
            <person name="Matsumoto T."/>
            <person name="Tanaka T."/>
            <person name="Sakai H."/>
            <person name="Amano N."/>
            <person name="Kanamori H."/>
            <person name="Kurita K."/>
            <person name="Kikuta A."/>
            <person name="Kamiya K."/>
            <person name="Yamamoto M."/>
            <person name="Ikawa H."/>
            <person name="Fujii N."/>
            <person name="Hori K."/>
            <person name="Itoh T."/>
            <person name="Sato K."/>
        </authorList>
    </citation>
    <scope>NUCLEOTIDE SEQUENCE</scope>
    <source>
        <tissue evidence="1">Shoot and root</tissue>
    </source>
</reference>
<name>F2DJF4_HORVV</name>
<accession>F2DJF4</accession>
<sequence>MEAEMYVHAAEPLRANMATCIPRLRGGGGVHAGVSELGPAAGGVARVICMHVTCH</sequence>
<proteinExistence type="evidence at transcript level"/>